<keyword evidence="2" id="KW-1185">Reference proteome</keyword>
<sequence>MNTNKRFILVIAIFILVAISLVPLITPEVAAIQSSNSTTKVVMDEEIPVSWSNKYYENLYKDVGPKEVQVGAKLVRSVGKCSCGTFLKYEYHEAKFRNYCPYCKKEGTLIYEQGPTCPEGMWVCRECDADFCLVSGKEHIQGSQAHLTKA</sequence>
<evidence type="ECO:0000313" key="1">
    <source>
        <dbReference type="EMBL" id="KZX12632.1"/>
    </source>
</evidence>
<reference evidence="1 2" key="1">
    <citation type="submission" date="2016-04" db="EMBL/GenBank/DDBJ databases">
        <title>Genome sequence of Methanobrevibacter filiformis DSM 11501.</title>
        <authorList>
            <person name="Poehlein A."/>
            <person name="Seedorf H."/>
            <person name="Daniel R."/>
        </authorList>
    </citation>
    <scope>NUCLEOTIDE SEQUENCE [LARGE SCALE GENOMIC DNA]</scope>
    <source>
        <strain evidence="1 2">DSM 11501</strain>
    </source>
</reference>
<accession>A0A166AYH3</accession>
<evidence type="ECO:0000313" key="2">
    <source>
        <dbReference type="Proteomes" id="UP000077066"/>
    </source>
</evidence>
<gene>
    <name evidence="1" type="ORF">MBFIL_10980</name>
</gene>
<dbReference type="AlphaFoldDB" id="A0A166AYH3"/>
<dbReference type="EMBL" id="LWMT01000226">
    <property type="protein sequence ID" value="KZX12632.1"/>
    <property type="molecule type" value="Genomic_DNA"/>
</dbReference>
<protein>
    <submittedName>
        <fullName evidence="1">Uncharacterized protein</fullName>
    </submittedName>
</protein>
<comment type="caution">
    <text evidence="1">The sequence shown here is derived from an EMBL/GenBank/DDBJ whole genome shotgun (WGS) entry which is preliminary data.</text>
</comment>
<dbReference type="Proteomes" id="UP000077066">
    <property type="component" value="Unassembled WGS sequence"/>
</dbReference>
<organism evidence="1 2">
    <name type="scientific">Methanobrevibacter filiformis</name>
    <dbReference type="NCBI Taxonomy" id="55758"/>
    <lineage>
        <taxon>Archaea</taxon>
        <taxon>Methanobacteriati</taxon>
        <taxon>Methanobacteriota</taxon>
        <taxon>Methanomada group</taxon>
        <taxon>Methanobacteria</taxon>
        <taxon>Methanobacteriales</taxon>
        <taxon>Methanobacteriaceae</taxon>
        <taxon>Methanobrevibacter</taxon>
    </lineage>
</organism>
<name>A0A166AYH3_9EURY</name>
<dbReference type="PATRIC" id="fig|55758.3.peg.1261"/>
<proteinExistence type="predicted"/>